<dbReference type="Pfam" id="PF01638">
    <property type="entry name" value="HxlR"/>
    <property type="match status" value="1"/>
</dbReference>
<dbReference type="InterPro" id="IPR036388">
    <property type="entry name" value="WH-like_DNA-bd_sf"/>
</dbReference>
<gene>
    <name evidence="5" type="ORF">HHL25_22010</name>
</gene>
<dbReference type="RefSeq" id="WP_169595388.1">
    <property type="nucleotide sequence ID" value="NZ_JABBGK010000009.1"/>
</dbReference>
<evidence type="ECO:0000259" key="4">
    <source>
        <dbReference type="PROSITE" id="PS51118"/>
    </source>
</evidence>
<dbReference type="GO" id="GO:0003677">
    <property type="term" value="F:DNA binding"/>
    <property type="evidence" value="ECO:0007669"/>
    <property type="project" value="UniProtKB-KW"/>
</dbReference>
<keyword evidence="1" id="KW-0805">Transcription regulation</keyword>
<dbReference type="PANTHER" id="PTHR33204">
    <property type="entry name" value="TRANSCRIPTIONAL REGULATOR, MARR FAMILY"/>
    <property type="match status" value="1"/>
</dbReference>
<accession>A0A7Y0B0G6</accession>
<dbReference type="Gene3D" id="1.10.10.10">
    <property type="entry name" value="Winged helix-like DNA-binding domain superfamily/Winged helix DNA-binding domain"/>
    <property type="match status" value="1"/>
</dbReference>
<evidence type="ECO:0000256" key="2">
    <source>
        <dbReference type="ARBA" id="ARBA00023125"/>
    </source>
</evidence>
<dbReference type="AlphaFoldDB" id="A0A7Y0B0G6"/>
<keyword evidence="2" id="KW-0238">DNA-binding</keyword>
<dbReference type="InterPro" id="IPR036390">
    <property type="entry name" value="WH_DNA-bd_sf"/>
</dbReference>
<evidence type="ECO:0000313" key="6">
    <source>
        <dbReference type="Proteomes" id="UP000541470"/>
    </source>
</evidence>
<name>A0A7Y0B0G6_9HYPH</name>
<organism evidence="5 6">
    <name type="scientific">Rhizobium terricola</name>
    <dbReference type="NCBI Taxonomy" id="2728849"/>
    <lineage>
        <taxon>Bacteria</taxon>
        <taxon>Pseudomonadati</taxon>
        <taxon>Pseudomonadota</taxon>
        <taxon>Alphaproteobacteria</taxon>
        <taxon>Hyphomicrobiales</taxon>
        <taxon>Rhizobiaceae</taxon>
        <taxon>Rhizobium/Agrobacterium group</taxon>
        <taxon>Rhizobium</taxon>
    </lineage>
</organism>
<comment type="caution">
    <text evidence="5">The sequence shown here is derived from an EMBL/GenBank/DDBJ whole genome shotgun (WGS) entry which is preliminary data.</text>
</comment>
<evidence type="ECO:0000256" key="1">
    <source>
        <dbReference type="ARBA" id="ARBA00023015"/>
    </source>
</evidence>
<sequence length="121" mass="13218">MGLASETYLQGACEAECPVRRAAEVLEGKWTTLIVRELVSGVKRYSELQRALAGISPKILADRLALLQVKGLVVKTIYPCVPPKTEYELTPLGREMEKVIRAMAEFGLMLQAAGEATSARP</sequence>
<dbReference type="SUPFAM" id="SSF46785">
    <property type="entry name" value="Winged helix' DNA-binding domain"/>
    <property type="match status" value="1"/>
</dbReference>
<dbReference type="Proteomes" id="UP000541470">
    <property type="component" value="Unassembled WGS sequence"/>
</dbReference>
<protein>
    <submittedName>
        <fullName evidence="5">Helix-turn-helix transcriptional regulator</fullName>
    </submittedName>
</protein>
<feature type="domain" description="HTH hxlR-type" evidence="4">
    <location>
        <begin position="17"/>
        <end position="115"/>
    </location>
</feature>
<evidence type="ECO:0000256" key="3">
    <source>
        <dbReference type="ARBA" id="ARBA00023163"/>
    </source>
</evidence>
<keyword evidence="6" id="KW-1185">Reference proteome</keyword>
<dbReference type="PANTHER" id="PTHR33204:SF37">
    <property type="entry name" value="HTH-TYPE TRANSCRIPTIONAL REGULATOR YODB"/>
    <property type="match status" value="1"/>
</dbReference>
<dbReference type="PROSITE" id="PS51118">
    <property type="entry name" value="HTH_HXLR"/>
    <property type="match status" value="1"/>
</dbReference>
<dbReference type="EMBL" id="JABBGK010000009">
    <property type="protein sequence ID" value="NML76819.1"/>
    <property type="molecule type" value="Genomic_DNA"/>
</dbReference>
<keyword evidence="3" id="KW-0804">Transcription</keyword>
<proteinExistence type="predicted"/>
<evidence type="ECO:0000313" key="5">
    <source>
        <dbReference type="EMBL" id="NML76819.1"/>
    </source>
</evidence>
<dbReference type="InterPro" id="IPR002577">
    <property type="entry name" value="HTH_HxlR"/>
</dbReference>
<reference evidence="5 6" key="1">
    <citation type="submission" date="2020-04" db="EMBL/GenBank/DDBJ databases">
        <title>Rhizobium sp. S-51 isolated from soil.</title>
        <authorList>
            <person name="Dahal R.H."/>
        </authorList>
    </citation>
    <scope>NUCLEOTIDE SEQUENCE [LARGE SCALE GENOMIC DNA]</scope>
    <source>
        <strain evidence="5 6">S-51</strain>
    </source>
</reference>